<dbReference type="SUPFAM" id="SSF51338">
    <property type="entry name" value="Composite domain of metallo-dependent hydrolases"/>
    <property type="match status" value="1"/>
</dbReference>
<organism evidence="5 6">
    <name type="scientific">Massilia horti</name>
    <dbReference type="NCBI Taxonomy" id="2562153"/>
    <lineage>
        <taxon>Bacteria</taxon>
        <taxon>Pseudomonadati</taxon>
        <taxon>Pseudomonadota</taxon>
        <taxon>Betaproteobacteria</taxon>
        <taxon>Burkholderiales</taxon>
        <taxon>Oxalobacteraceae</taxon>
        <taxon>Telluria group</taxon>
        <taxon>Massilia</taxon>
    </lineage>
</organism>
<evidence type="ECO:0000256" key="2">
    <source>
        <dbReference type="SAM" id="MobiDB-lite"/>
    </source>
</evidence>
<dbReference type="OrthoDB" id="262125at2"/>
<dbReference type="InterPro" id="IPR006680">
    <property type="entry name" value="Amidohydro-rel"/>
</dbReference>
<keyword evidence="5" id="KW-0378">Hydrolase</keyword>
<feature type="chain" id="PRO_5021442287" evidence="3">
    <location>
        <begin position="23"/>
        <end position="1102"/>
    </location>
</feature>
<dbReference type="InterPro" id="IPR011042">
    <property type="entry name" value="6-blade_b-propeller_TolB-like"/>
</dbReference>
<evidence type="ECO:0000259" key="4">
    <source>
        <dbReference type="Pfam" id="PF01979"/>
    </source>
</evidence>
<dbReference type="Gene3D" id="2.140.10.30">
    <property type="entry name" value="Dipeptidylpeptidase IV, N-terminal domain"/>
    <property type="match status" value="1"/>
</dbReference>
<evidence type="ECO:0000313" key="5">
    <source>
        <dbReference type="EMBL" id="TFW35550.1"/>
    </source>
</evidence>
<feature type="region of interest" description="Disordered" evidence="2">
    <location>
        <begin position="1080"/>
        <end position="1102"/>
    </location>
</feature>
<name>A0A4Y9T520_9BURK</name>
<proteinExistence type="inferred from homology"/>
<dbReference type="GO" id="GO:0016810">
    <property type="term" value="F:hydrolase activity, acting on carbon-nitrogen (but not peptide) bonds"/>
    <property type="evidence" value="ECO:0007669"/>
    <property type="project" value="InterPro"/>
</dbReference>
<dbReference type="Gene3D" id="2.120.10.30">
    <property type="entry name" value="TolB, C-terminal domain"/>
    <property type="match status" value="2"/>
</dbReference>
<dbReference type="InterPro" id="IPR011059">
    <property type="entry name" value="Metal-dep_hydrolase_composite"/>
</dbReference>
<reference evidence="5 6" key="1">
    <citation type="submission" date="2019-03" db="EMBL/GenBank/DDBJ databases">
        <title>Draft genome of Massilia hortus sp. nov., a novel bacterial species of the Oxalobacteraceae family.</title>
        <authorList>
            <person name="Peta V."/>
            <person name="Raths R."/>
            <person name="Bucking H."/>
        </authorList>
    </citation>
    <scope>NUCLEOTIDE SEQUENCE [LARGE SCALE GENOMIC DNA]</scope>
    <source>
        <strain evidence="5 6">ONC3</strain>
    </source>
</reference>
<dbReference type="PANTHER" id="PTHR36842:SF1">
    <property type="entry name" value="PROTEIN TOLB"/>
    <property type="match status" value="1"/>
</dbReference>
<protein>
    <submittedName>
        <fullName evidence="5">Amidohydrolase</fullName>
    </submittedName>
</protein>
<gene>
    <name evidence="5" type="ORF">E4O92_01790</name>
</gene>
<feature type="domain" description="Amidohydrolase-related" evidence="4">
    <location>
        <begin position="721"/>
        <end position="1053"/>
    </location>
</feature>
<evidence type="ECO:0000256" key="3">
    <source>
        <dbReference type="SAM" id="SignalP"/>
    </source>
</evidence>
<comment type="similarity">
    <text evidence="1">Belongs to the TolB family.</text>
</comment>
<dbReference type="SUPFAM" id="SSF51556">
    <property type="entry name" value="Metallo-dependent hydrolases"/>
    <property type="match status" value="1"/>
</dbReference>
<dbReference type="Gene3D" id="3.20.20.140">
    <property type="entry name" value="Metal-dependent hydrolases"/>
    <property type="match status" value="1"/>
</dbReference>
<dbReference type="SUPFAM" id="SSF82171">
    <property type="entry name" value="DPP6 N-terminal domain-like"/>
    <property type="match status" value="2"/>
</dbReference>
<evidence type="ECO:0000256" key="1">
    <source>
        <dbReference type="ARBA" id="ARBA00009820"/>
    </source>
</evidence>
<accession>A0A4Y9T520</accession>
<dbReference type="Gene3D" id="2.30.40.10">
    <property type="entry name" value="Urease, subunit C, domain 1"/>
    <property type="match status" value="1"/>
</dbReference>
<dbReference type="AlphaFoldDB" id="A0A4Y9T520"/>
<keyword evidence="3" id="KW-0732">Signal</keyword>
<sequence length="1102" mass="120955">MLTSRSAAIAAFIAAAAAAATAAENGADDKKKWDVNHPPGVVGTVNIDTRTGTWMSVDVSPDGKQIVFDLLGDLYLLPITGGEAKPLTHSMAWEMQARFSPDGKQLAYMSDAGGGDNIWVMNVDGTGAREISKEKFRLLNNPVWHPNGQYIAARKHYSGTRSLGSGEIWMFHVQGGGGIAINEKPNWQKDLGEPAFSPDGRYVYYSQDTTPGTSFEYNKNSNDEIYKIFRRDLKEEKTRAFVSGPGGAVRPTPSPDGKYLAFVRRVRNQSTLFLKDLTTGKETPVWGELERDMQEAWAIHGVYPAFSWMPGGKEIVIWAKGKIWRLDPFAKSAKEISFHVKDTRDVREAVRYEHAVAPESFDVRQLRWVNVAPQGDKVVYSALGHLYVRALPNGAPQRLTKQEDHFEYFPKFSRDGKQVVFTTWNDEKLGSVRTIDLKSGKETTLTTAPGKYLEPAFAPDGKDVVYVKSQGRHLISPWYGLEPGVYKVPADGKGKPVLITDDGRAPQFGNDSNHLYVTRTKRSNEVDSMTSLVRIDLDKHEEHAVAQGEFVTNFAVSPDGAWLAYGERFHTWVTPLPLAGKAVTIGEKAEALPQRQLDVDAGDYLHWAGNSNALHFSLGDELFTRDMKLAFAPSDPDAKQEKLRAEALMKQPGVKIGFTAKTAAPRGTVVIDGARIVTMKGDEVIENGRIVVRDNRIAAVGTAAEVAVPPGATRIDAAGKTIIPGMVDAHWHGSMGEDGIVPQQSWVDYAGLAFGVTTVHDPSNDTATIFTHSEMQRTGQVVGPHIFSTGTILYGAKGNFAATVNNLDDALTHLRRLKAAGAISVKSYNQPRRDQRQQILEAARQTGMMVVPEGGSLFQHNMTMVVDGHTGVEHSIPVERAYDDVKQLWSQTKVGYTPTLIVSYGGLDGEHYWYARTDVWQHPLLSRYVPKSVLEPRSIRRETAPEEDFNVFKVARTATELQRAGVPVNMGAHGQREGLGAHWEMWSLVGGGMTPLEAIRAATLNGARYLGLDKDVGSLEVGKLADLAIIDGDVVADIRKSDRITYVMVGGRLYETATMNEVGATPKARKPFFFEGVEGANAPVEGNTHSHGHSHGYGSEQD</sequence>
<dbReference type="InterPro" id="IPR011659">
    <property type="entry name" value="WD40"/>
</dbReference>
<dbReference type="PANTHER" id="PTHR36842">
    <property type="entry name" value="PROTEIN TOLB HOMOLOG"/>
    <property type="match status" value="1"/>
</dbReference>
<comment type="caution">
    <text evidence="5">The sequence shown here is derived from an EMBL/GenBank/DDBJ whole genome shotgun (WGS) entry which is preliminary data.</text>
</comment>
<evidence type="ECO:0000313" key="6">
    <source>
        <dbReference type="Proteomes" id="UP000297258"/>
    </source>
</evidence>
<keyword evidence="6" id="KW-1185">Reference proteome</keyword>
<dbReference type="RefSeq" id="WP_135188035.1">
    <property type="nucleotide sequence ID" value="NZ_SPUM01000009.1"/>
</dbReference>
<dbReference type="Pfam" id="PF01979">
    <property type="entry name" value="Amidohydro_1"/>
    <property type="match status" value="1"/>
</dbReference>
<dbReference type="InterPro" id="IPR032466">
    <property type="entry name" value="Metal_Hydrolase"/>
</dbReference>
<feature type="signal peptide" evidence="3">
    <location>
        <begin position="1"/>
        <end position="22"/>
    </location>
</feature>
<dbReference type="Proteomes" id="UP000297258">
    <property type="component" value="Unassembled WGS sequence"/>
</dbReference>
<dbReference type="Pfam" id="PF07676">
    <property type="entry name" value="PD40"/>
    <property type="match status" value="3"/>
</dbReference>
<dbReference type="EMBL" id="SPUM01000009">
    <property type="protein sequence ID" value="TFW35550.1"/>
    <property type="molecule type" value="Genomic_DNA"/>
</dbReference>